<keyword evidence="2 3" id="KW-0408">Iron</keyword>
<feature type="domain" description="Fe2OG dioxygenase" evidence="4">
    <location>
        <begin position="106"/>
        <end position="205"/>
    </location>
</feature>
<dbReference type="InParanoid" id="A0A200Q138"/>
<dbReference type="EMBL" id="MVGT01003349">
    <property type="protein sequence ID" value="OVA04192.1"/>
    <property type="molecule type" value="Genomic_DNA"/>
</dbReference>
<keyword evidence="3" id="KW-0560">Oxidoreductase</keyword>
<dbReference type="GO" id="GO:0051213">
    <property type="term" value="F:dioxygenase activity"/>
    <property type="evidence" value="ECO:0007669"/>
    <property type="project" value="UniProtKB-KW"/>
</dbReference>
<proteinExistence type="inferred from homology"/>
<gene>
    <name evidence="5" type="ORF">BVC80_277g29</name>
</gene>
<dbReference type="STRING" id="56857.A0A200Q138"/>
<evidence type="ECO:0000313" key="6">
    <source>
        <dbReference type="Proteomes" id="UP000195402"/>
    </source>
</evidence>
<evidence type="ECO:0000256" key="3">
    <source>
        <dbReference type="RuleBase" id="RU003682"/>
    </source>
</evidence>
<keyword evidence="1 3" id="KW-0479">Metal-binding</keyword>
<dbReference type="InterPro" id="IPR050295">
    <property type="entry name" value="Plant_2OG-oxidoreductases"/>
</dbReference>
<dbReference type="SUPFAM" id="SSF51197">
    <property type="entry name" value="Clavaminate synthase-like"/>
    <property type="match status" value="1"/>
</dbReference>
<comment type="similarity">
    <text evidence="3">Belongs to the iron/ascorbate-dependent oxidoreductase family.</text>
</comment>
<dbReference type="Gene3D" id="2.60.120.330">
    <property type="entry name" value="B-lactam Antibiotic, Isopenicillin N Synthase, Chain"/>
    <property type="match status" value="1"/>
</dbReference>
<keyword evidence="6" id="KW-1185">Reference proteome</keyword>
<dbReference type="InterPro" id="IPR027443">
    <property type="entry name" value="IPNS-like_sf"/>
</dbReference>
<sequence length="269" mass="31264">MMDVATDFFELPYEERTKLYSYNPYSPHLTLQYQNRTLRERLTHPADPIHDDYIHLLPENPPRYREVAAAYAKEITDLVCRLWGLISEGLGLETDYLQTRLRDMTKFHQTTNFYPPCLQPELSIGLPVHTDIGLITVLQQVQGVSGLQVIKDGKWLTVDPLPDAFIVNVAEQLEVMSNGRYKSVQHRAVTNQVLPRISIAIFSRLSEDAIIGPIDDLINEKQPSIYRNYRFEEFLKEIPKQMQTSWKIKQVFQLHPASSQHLEEERMLL</sequence>
<accession>A0A200Q138</accession>
<dbReference type="PANTHER" id="PTHR47991">
    <property type="entry name" value="OXOGLUTARATE/IRON-DEPENDENT DIOXYGENASE"/>
    <property type="match status" value="1"/>
</dbReference>
<dbReference type="PROSITE" id="PS51471">
    <property type="entry name" value="FE2OG_OXY"/>
    <property type="match status" value="1"/>
</dbReference>
<comment type="caution">
    <text evidence="5">The sequence shown here is derived from an EMBL/GenBank/DDBJ whole genome shotgun (WGS) entry which is preliminary data.</text>
</comment>
<dbReference type="Pfam" id="PF03171">
    <property type="entry name" value="2OG-FeII_Oxy"/>
    <property type="match status" value="1"/>
</dbReference>
<dbReference type="OMA" id="CPAKYTE"/>
<evidence type="ECO:0000313" key="5">
    <source>
        <dbReference type="EMBL" id="OVA04192.1"/>
    </source>
</evidence>
<name>A0A200Q138_MACCD</name>
<dbReference type="InterPro" id="IPR005123">
    <property type="entry name" value="Oxoglu/Fe-dep_dioxygenase_dom"/>
</dbReference>
<evidence type="ECO:0000256" key="1">
    <source>
        <dbReference type="ARBA" id="ARBA00022723"/>
    </source>
</evidence>
<evidence type="ECO:0000259" key="4">
    <source>
        <dbReference type="PROSITE" id="PS51471"/>
    </source>
</evidence>
<keyword evidence="5" id="KW-0223">Dioxygenase</keyword>
<dbReference type="OrthoDB" id="288590at2759"/>
<dbReference type="AlphaFoldDB" id="A0A200Q138"/>
<organism evidence="5 6">
    <name type="scientific">Macleaya cordata</name>
    <name type="common">Five-seeded plume-poppy</name>
    <name type="synonym">Bocconia cordata</name>
    <dbReference type="NCBI Taxonomy" id="56857"/>
    <lineage>
        <taxon>Eukaryota</taxon>
        <taxon>Viridiplantae</taxon>
        <taxon>Streptophyta</taxon>
        <taxon>Embryophyta</taxon>
        <taxon>Tracheophyta</taxon>
        <taxon>Spermatophyta</taxon>
        <taxon>Magnoliopsida</taxon>
        <taxon>Ranunculales</taxon>
        <taxon>Papaveraceae</taxon>
        <taxon>Papaveroideae</taxon>
        <taxon>Macleaya</taxon>
    </lineage>
</organism>
<dbReference type="Proteomes" id="UP000195402">
    <property type="component" value="Unassembled WGS sequence"/>
</dbReference>
<dbReference type="GO" id="GO:0046872">
    <property type="term" value="F:metal ion binding"/>
    <property type="evidence" value="ECO:0007669"/>
    <property type="project" value="UniProtKB-KW"/>
</dbReference>
<dbReference type="InterPro" id="IPR044861">
    <property type="entry name" value="IPNS-like_FE2OG_OXY"/>
</dbReference>
<protein>
    <submittedName>
        <fullName evidence="5">Oxoglutarate/iron-dependent dioxygenase</fullName>
    </submittedName>
</protein>
<evidence type="ECO:0000256" key="2">
    <source>
        <dbReference type="ARBA" id="ARBA00023004"/>
    </source>
</evidence>
<reference evidence="5 6" key="1">
    <citation type="journal article" date="2017" name="Mol. Plant">
        <title>The Genome of Medicinal Plant Macleaya cordata Provides New Insights into Benzylisoquinoline Alkaloids Metabolism.</title>
        <authorList>
            <person name="Liu X."/>
            <person name="Liu Y."/>
            <person name="Huang P."/>
            <person name="Ma Y."/>
            <person name="Qing Z."/>
            <person name="Tang Q."/>
            <person name="Cao H."/>
            <person name="Cheng P."/>
            <person name="Zheng Y."/>
            <person name="Yuan Z."/>
            <person name="Zhou Y."/>
            <person name="Liu J."/>
            <person name="Tang Z."/>
            <person name="Zhuo Y."/>
            <person name="Zhang Y."/>
            <person name="Yu L."/>
            <person name="Huang J."/>
            <person name="Yang P."/>
            <person name="Peng Q."/>
            <person name="Zhang J."/>
            <person name="Jiang W."/>
            <person name="Zhang Z."/>
            <person name="Lin K."/>
            <person name="Ro D.K."/>
            <person name="Chen X."/>
            <person name="Xiong X."/>
            <person name="Shang Y."/>
            <person name="Huang S."/>
            <person name="Zeng J."/>
        </authorList>
    </citation>
    <scope>NUCLEOTIDE SEQUENCE [LARGE SCALE GENOMIC DNA]</scope>
    <source>
        <strain evidence="6">cv. BLH2017</strain>
        <tissue evidence="5">Root</tissue>
    </source>
</reference>